<evidence type="ECO:0000256" key="3">
    <source>
        <dbReference type="ARBA" id="ARBA00022692"/>
    </source>
</evidence>
<feature type="transmembrane region" description="Helical" evidence="10">
    <location>
        <begin position="35"/>
        <end position="59"/>
    </location>
</feature>
<dbReference type="GO" id="GO:0005886">
    <property type="term" value="C:plasma membrane"/>
    <property type="evidence" value="ECO:0007669"/>
    <property type="project" value="UniProtKB-SubCell"/>
</dbReference>
<evidence type="ECO:0000256" key="6">
    <source>
        <dbReference type="ARBA" id="ARBA00023303"/>
    </source>
</evidence>
<evidence type="ECO:0000256" key="2">
    <source>
        <dbReference type="ARBA" id="ARBA00022475"/>
    </source>
</evidence>
<feature type="transmembrane region" description="Helical" evidence="10">
    <location>
        <begin position="71"/>
        <end position="89"/>
    </location>
</feature>
<evidence type="ECO:0000313" key="11">
    <source>
        <dbReference type="EMBL" id="BBH92972.1"/>
    </source>
</evidence>
<accession>A0A455T183</accession>
<dbReference type="EMBL" id="AP019377">
    <property type="protein sequence ID" value="BBH92972.1"/>
    <property type="molecule type" value="Genomic_DNA"/>
</dbReference>
<reference evidence="11" key="1">
    <citation type="submission" date="2018-12" db="EMBL/GenBank/DDBJ databases">
        <title>Novel natural products biosynthetic potential of the class Ktedonobacteria.</title>
        <authorList>
            <person name="Zheng Y."/>
            <person name="Saitou A."/>
            <person name="Wang C.M."/>
            <person name="Toyoda A."/>
            <person name="Minakuchi Y."/>
            <person name="Sekiguchi Y."/>
            <person name="Ueda K."/>
            <person name="Takano H."/>
            <person name="Sakai Y."/>
            <person name="Yokota A."/>
            <person name="Yabe S."/>
        </authorList>
    </citation>
    <scope>NUCLEOTIDE SEQUENCE</scope>
    <source>
        <strain evidence="11">A3-2</strain>
    </source>
</reference>
<dbReference type="HAMAP" id="MF_00454">
    <property type="entry name" value="FluC"/>
    <property type="match status" value="1"/>
</dbReference>
<keyword evidence="5 10" id="KW-0472">Membrane</keyword>
<evidence type="ECO:0000256" key="4">
    <source>
        <dbReference type="ARBA" id="ARBA00022989"/>
    </source>
</evidence>
<dbReference type="GO" id="GO:0046872">
    <property type="term" value="F:metal ion binding"/>
    <property type="evidence" value="ECO:0007669"/>
    <property type="project" value="UniProtKB-KW"/>
</dbReference>
<comment type="function">
    <text evidence="9 10">Fluoride-specific ion channel. Important for reducing fluoride concentration in the cell, thus reducing its toxicity.</text>
</comment>
<keyword evidence="2 10" id="KW-1003">Cell membrane</keyword>
<comment type="subcellular location">
    <subcellularLocation>
        <location evidence="1 10">Cell membrane</location>
        <topology evidence="1 10">Multi-pass membrane protein</topology>
    </subcellularLocation>
</comment>
<keyword evidence="10" id="KW-0406">Ion transport</keyword>
<keyword evidence="6 10" id="KW-0407">Ion channel</keyword>
<dbReference type="NCBIfam" id="TIGR00494">
    <property type="entry name" value="crcB"/>
    <property type="match status" value="1"/>
</dbReference>
<comment type="similarity">
    <text evidence="7 10">Belongs to the fluoride channel Fluc/FEX (TC 1.A.43) family.</text>
</comment>
<keyword evidence="10" id="KW-0813">Transport</keyword>
<proteinExistence type="inferred from homology"/>
<keyword evidence="10" id="KW-0915">Sodium</keyword>
<dbReference type="Pfam" id="PF02537">
    <property type="entry name" value="CRCB"/>
    <property type="match status" value="1"/>
</dbReference>
<dbReference type="PANTHER" id="PTHR28259">
    <property type="entry name" value="FLUORIDE EXPORT PROTEIN 1-RELATED"/>
    <property type="match status" value="1"/>
</dbReference>
<keyword evidence="10" id="KW-0479">Metal-binding</keyword>
<dbReference type="AlphaFoldDB" id="A0A455T183"/>
<evidence type="ECO:0000256" key="7">
    <source>
        <dbReference type="ARBA" id="ARBA00035120"/>
    </source>
</evidence>
<keyword evidence="4 10" id="KW-1133">Transmembrane helix</keyword>
<evidence type="ECO:0000256" key="1">
    <source>
        <dbReference type="ARBA" id="ARBA00004651"/>
    </source>
</evidence>
<evidence type="ECO:0000256" key="10">
    <source>
        <dbReference type="HAMAP-Rule" id="MF_00454"/>
    </source>
</evidence>
<feature type="binding site" evidence="10">
    <location>
        <position position="82"/>
    </location>
    <ligand>
        <name>Na(+)</name>
        <dbReference type="ChEBI" id="CHEBI:29101"/>
        <note>structural</note>
    </ligand>
</feature>
<dbReference type="InterPro" id="IPR003691">
    <property type="entry name" value="FluC"/>
</dbReference>
<comment type="activity regulation">
    <text evidence="10">Na(+) is not transported, but it plays an essential structural role and its presence is essential for fluoride channel function.</text>
</comment>
<evidence type="ECO:0000256" key="8">
    <source>
        <dbReference type="ARBA" id="ARBA00035585"/>
    </source>
</evidence>
<organism evidence="11">
    <name type="scientific">Thermogemmatispora argillosa</name>
    <dbReference type="NCBI Taxonomy" id="2045280"/>
    <lineage>
        <taxon>Bacteria</taxon>
        <taxon>Bacillati</taxon>
        <taxon>Chloroflexota</taxon>
        <taxon>Ktedonobacteria</taxon>
        <taxon>Thermogemmatisporales</taxon>
        <taxon>Thermogemmatisporaceae</taxon>
        <taxon>Thermogemmatispora</taxon>
    </lineage>
</organism>
<dbReference type="GO" id="GO:0062054">
    <property type="term" value="F:fluoride channel activity"/>
    <property type="evidence" value="ECO:0007669"/>
    <property type="project" value="UniProtKB-UniRule"/>
</dbReference>
<feature type="transmembrane region" description="Helical" evidence="10">
    <location>
        <begin position="101"/>
        <end position="124"/>
    </location>
</feature>
<dbReference type="PANTHER" id="PTHR28259:SF1">
    <property type="entry name" value="FLUORIDE EXPORT PROTEIN 1-RELATED"/>
    <property type="match status" value="1"/>
</dbReference>
<evidence type="ECO:0000256" key="9">
    <source>
        <dbReference type="ARBA" id="ARBA00049940"/>
    </source>
</evidence>
<sequence>MTLAAFGQLLATGLAGAVGALSRYALGRYIAQRVATAWPLGTLVINVTGAFAIGVLFALAEKQMMGTALQSVLTTGFLGGYTTFSTMSWEGVELLRGGSGWLGLLYLAGSLLLGLTAAAGGLAVGRWL</sequence>
<comment type="catalytic activity">
    <reaction evidence="8">
        <text>fluoride(in) = fluoride(out)</text>
        <dbReference type="Rhea" id="RHEA:76159"/>
        <dbReference type="ChEBI" id="CHEBI:17051"/>
    </reaction>
    <physiologicalReaction direction="left-to-right" evidence="8">
        <dbReference type="Rhea" id="RHEA:76160"/>
    </physiologicalReaction>
</comment>
<gene>
    <name evidence="10" type="primary">fluC</name>
    <name evidence="10" type="synonym">crcB</name>
    <name evidence="11" type="ORF">KTA_11710</name>
</gene>
<protein>
    <recommendedName>
        <fullName evidence="10">Fluoride-specific ion channel FluC</fullName>
    </recommendedName>
</protein>
<evidence type="ECO:0000256" key="5">
    <source>
        <dbReference type="ARBA" id="ARBA00023136"/>
    </source>
</evidence>
<keyword evidence="3 10" id="KW-0812">Transmembrane</keyword>
<feature type="binding site" evidence="10">
    <location>
        <position position="79"/>
    </location>
    <ligand>
        <name>Na(+)</name>
        <dbReference type="ChEBI" id="CHEBI:29101"/>
        <note>structural</note>
    </ligand>
</feature>
<name>A0A455T183_9CHLR</name>
<dbReference type="GO" id="GO:0140114">
    <property type="term" value="P:cellular detoxification of fluoride"/>
    <property type="evidence" value="ECO:0007669"/>
    <property type="project" value="UniProtKB-UniRule"/>
</dbReference>